<dbReference type="InterPro" id="IPR011009">
    <property type="entry name" value="Kinase-like_dom_sf"/>
</dbReference>
<dbReference type="Pfam" id="PF01636">
    <property type="entry name" value="APH"/>
    <property type="match status" value="1"/>
</dbReference>
<accession>A0A2S7K8M3</accession>
<comment type="caution">
    <text evidence="2">The sequence shown here is derived from an EMBL/GenBank/DDBJ whole genome shotgun (WGS) entry which is preliminary data.</text>
</comment>
<reference evidence="2 3" key="1">
    <citation type="submission" date="2017-12" db="EMBL/GenBank/DDBJ databases">
        <authorList>
            <person name="Hurst M.R.H."/>
        </authorList>
    </citation>
    <scope>NUCLEOTIDE SEQUENCE [LARGE SCALE GENOMIC DNA]</scope>
    <source>
        <strain evidence="2 3">SY-3-19</strain>
    </source>
</reference>
<proteinExistence type="predicted"/>
<organism evidence="2 3">
    <name type="scientific">Hyphococcus luteus</name>
    <dbReference type="NCBI Taxonomy" id="2058213"/>
    <lineage>
        <taxon>Bacteria</taxon>
        <taxon>Pseudomonadati</taxon>
        <taxon>Pseudomonadota</taxon>
        <taxon>Alphaproteobacteria</taxon>
        <taxon>Parvularculales</taxon>
        <taxon>Parvularculaceae</taxon>
        <taxon>Hyphococcus</taxon>
    </lineage>
</organism>
<evidence type="ECO:0000259" key="1">
    <source>
        <dbReference type="Pfam" id="PF01636"/>
    </source>
</evidence>
<dbReference type="GO" id="GO:0016740">
    <property type="term" value="F:transferase activity"/>
    <property type="evidence" value="ECO:0007669"/>
    <property type="project" value="UniProtKB-KW"/>
</dbReference>
<dbReference type="SUPFAM" id="SSF56112">
    <property type="entry name" value="Protein kinase-like (PK-like)"/>
    <property type="match status" value="1"/>
</dbReference>
<dbReference type="AlphaFoldDB" id="A0A2S7K8M3"/>
<name>A0A2S7K8M3_9PROT</name>
<dbReference type="RefSeq" id="WP_104830077.1">
    <property type="nucleotide sequence ID" value="NZ_PJCH01000005.1"/>
</dbReference>
<protein>
    <submittedName>
        <fullName evidence="2">Aminoglycoside phosphotransferase</fullName>
    </submittedName>
</protein>
<evidence type="ECO:0000313" key="3">
    <source>
        <dbReference type="Proteomes" id="UP000239504"/>
    </source>
</evidence>
<keyword evidence="3" id="KW-1185">Reference proteome</keyword>
<dbReference type="InterPro" id="IPR002575">
    <property type="entry name" value="Aminoglycoside_PTrfase"/>
</dbReference>
<dbReference type="Proteomes" id="UP000239504">
    <property type="component" value="Unassembled WGS sequence"/>
</dbReference>
<sequence>MTKTEDRDEARRAFLEKAGWAEAEAAPLAGDASTRSYQRLMLDGRPAVLMIAPPGAEAPACPPDADEAARRALGYNAMARLAGPNLNAFTALSEALRAAGLSAPDVYAADASAGLALIEDLGDDLFARVVGRVEEERLYRAAIDALAALHRQAPSKPSGAGYRMLDYDALAMEAEAALLIDWYWPLKKGAPAEESLTAEYFDIWRATLAGLSAPHAFVLRDYHAENLLWLPDRSGVEQVGIIDFQDALFGHAAYDVVSLLEDARRDVDLELAEAMIVCYLSISNADREAFMRDYAILAAQRNAKILGIFARLAKRDKKPRYLDLLPRVEAHFARDLARPELAPLRAFFAKHLPDLVS</sequence>
<gene>
    <name evidence="2" type="ORF">CW354_09150</name>
</gene>
<dbReference type="Gene3D" id="3.30.200.20">
    <property type="entry name" value="Phosphorylase Kinase, domain 1"/>
    <property type="match status" value="1"/>
</dbReference>
<feature type="domain" description="Aminoglycoside phosphotransferase" evidence="1">
    <location>
        <begin position="25"/>
        <end position="280"/>
    </location>
</feature>
<evidence type="ECO:0000313" key="2">
    <source>
        <dbReference type="EMBL" id="PQA88840.1"/>
    </source>
</evidence>
<keyword evidence="2" id="KW-0808">Transferase</keyword>
<dbReference type="Gene3D" id="3.90.1200.10">
    <property type="match status" value="1"/>
</dbReference>
<dbReference type="EMBL" id="PJCH01000005">
    <property type="protein sequence ID" value="PQA88840.1"/>
    <property type="molecule type" value="Genomic_DNA"/>
</dbReference>
<dbReference type="OrthoDB" id="9809275at2"/>